<dbReference type="Proteomes" id="UP000053841">
    <property type="component" value="Unassembled WGS sequence"/>
</dbReference>
<dbReference type="Pfam" id="PF06985">
    <property type="entry name" value="HET"/>
    <property type="match status" value="1"/>
</dbReference>
<dbReference type="PANTHER" id="PTHR10622">
    <property type="entry name" value="HET DOMAIN-CONTAINING PROTEIN"/>
    <property type="match status" value="1"/>
</dbReference>
<dbReference type="PANTHER" id="PTHR10622:SF12">
    <property type="entry name" value="HET DOMAIN-CONTAINING PROTEIN"/>
    <property type="match status" value="1"/>
</dbReference>
<dbReference type="GeneID" id="19153309"/>
<protein>
    <submittedName>
        <fullName evidence="3">Uncharacterized protein</fullName>
    </submittedName>
</protein>
<organism evidence="3 4">
    <name type="scientific">Cochliobolus carbonum (strain 26-R-13)</name>
    <name type="common">Maize leaf spot fungus</name>
    <name type="synonym">Bipolaris zeicola</name>
    <dbReference type="NCBI Taxonomy" id="930089"/>
    <lineage>
        <taxon>Eukaryota</taxon>
        <taxon>Fungi</taxon>
        <taxon>Dikarya</taxon>
        <taxon>Ascomycota</taxon>
        <taxon>Pezizomycotina</taxon>
        <taxon>Dothideomycetes</taxon>
        <taxon>Pleosporomycetidae</taxon>
        <taxon>Pleosporales</taxon>
        <taxon>Pleosporineae</taxon>
        <taxon>Pleosporaceae</taxon>
        <taxon>Bipolaris</taxon>
    </lineage>
</organism>
<feature type="domain" description="DUF8212" evidence="2">
    <location>
        <begin position="219"/>
        <end position="254"/>
    </location>
</feature>
<dbReference type="OrthoDB" id="674604at2759"/>
<reference evidence="3 4" key="1">
    <citation type="journal article" date="2013" name="PLoS Genet.">
        <title>Comparative genome structure, secondary metabolite, and effector coding capacity across Cochliobolus pathogens.</title>
        <authorList>
            <person name="Condon B.J."/>
            <person name="Leng Y."/>
            <person name="Wu D."/>
            <person name="Bushley K.E."/>
            <person name="Ohm R.A."/>
            <person name="Otillar R."/>
            <person name="Martin J."/>
            <person name="Schackwitz W."/>
            <person name="Grimwood J."/>
            <person name="MohdZainudin N."/>
            <person name="Xue C."/>
            <person name="Wang R."/>
            <person name="Manning V.A."/>
            <person name="Dhillon B."/>
            <person name="Tu Z.J."/>
            <person name="Steffenson B.J."/>
            <person name="Salamov A."/>
            <person name="Sun H."/>
            <person name="Lowry S."/>
            <person name="LaButti K."/>
            <person name="Han J."/>
            <person name="Copeland A."/>
            <person name="Lindquist E."/>
            <person name="Barry K."/>
            <person name="Schmutz J."/>
            <person name="Baker S.E."/>
            <person name="Ciuffetti L.M."/>
            <person name="Grigoriev I.V."/>
            <person name="Zhong S."/>
            <person name="Turgeon B.G."/>
        </authorList>
    </citation>
    <scope>NUCLEOTIDE SEQUENCE [LARGE SCALE GENOMIC DNA]</scope>
    <source>
        <strain evidence="3 4">26-R-13</strain>
    </source>
</reference>
<gene>
    <name evidence="3" type="ORF">COCCADRAFT_92114</name>
</gene>
<name>W6YBI3_COCC2</name>
<dbReference type="HOGENOM" id="CLU_000288_138_11_1"/>
<dbReference type="InterPro" id="IPR010730">
    <property type="entry name" value="HET"/>
</dbReference>
<dbReference type="eggNOG" id="ENOG502SHG8">
    <property type="taxonomic scope" value="Eukaryota"/>
</dbReference>
<sequence length="556" mass="63438">MRLINTSTHNFEEFIGRDIPPYAILSHTWETEEITYQDYANDACRHFKGFAKVMKTLEIAEASGIRYAWVDTCCIDKRSSAELTEAINSMYSWYQRSEVCYAFLSDLEADADLQADMPHCRWFTRGWTLQEFIAPHTVYFYDCDWQYRGSKESLCTMLCRISGIDRNILLHRRPLHSICVAQKMSWASSRYTTRIEDAAYSLLGLFGVNMPLLYGEEDRAFLRLQEEIIKSSPDLSILAWTDSTNQGIREHSSELHCGVLAKSPAQFSTAGSISGSMGIDSVSESSVTNRGIRLFNALCIVKDSIIMRSSYIMPLYCKSASGAELGIRLEKIGDEMFLRNDPCNIVEYQISRYIVGPRYIHLATTIPYALRINDGPDQYVASQYLASLRTQVLALEFPEFVSVFDYWGVFNHCNGTFFETSGRPRAWVALRFSVYFDPSVVGTHGIGAQMTGTTTINCMLYIIGWTSVAENSMRHFLVNVTECADAVAEVQNILTLREYDVSQAQDVLDHYLPDSSSLTLNIPGSDLKFHIYIKYTRMADTRIYRQPFWKLKIQFL</sequence>
<evidence type="ECO:0000259" key="1">
    <source>
        <dbReference type="Pfam" id="PF06985"/>
    </source>
</evidence>
<dbReference type="InterPro" id="IPR058525">
    <property type="entry name" value="DUF8212"/>
</dbReference>
<evidence type="ECO:0000313" key="3">
    <source>
        <dbReference type="EMBL" id="EUC34925.1"/>
    </source>
</evidence>
<evidence type="ECO:0000313" key="4">
    <source>
        <dbReference type="Proteomes" id="UP000053841"/>
    </source>
</evidence>
<proteinExistence type="predicted"/>
<feature type="domain" description="Heterokaryon incompatibility" evidence="1">
    <location>
        <begin position="22"/>
        <end position="112"/>
    </location>
</feature>
<dbReference type="AlphaFoldDB" id="W6YBI3"/>
<dbReference type="RefSeq" id="XP_007710777.1">
    <property type="nucleotide sequence ID" value="XM_007712587.1"/>
</dbReference>
<accession>W6YBI3</accession>
<dbReference type="STRING" id="930089.W6YBI3"/>
<keyword evidence="4" id="KW-1185">Reference proteome</keyword>
<dbReference type="KEGG" id="bze:COCCADRAFT_92114"/>
<evidence type="ECO:0000259" key="2">
    <source>
        <dbReference type="Pfam" id="PF26640"/>
    </source>
</evidence>
<dbReference type="EMBL" id="KI964583">
    <property type="protein sequence ID" value="EUC34925.1"/>
    <property type="molecule type" value="Genomic_DNA"/>
</dbReference>
<dbReference type="Pfam" id="PF26640">
    <property type="entry name" value="DUF8212"/>
    <property type="match status" value="1"/>
</dbReference>